<proteinExistence type="predicted"/>
<evidence type="ECO:0000313" key="3">
    <source>
        <dbReference type="Proteomes" id="UP000314294"/>
    </source>
</evidence>
<sequence>MDWSSGSSEGVAPDSVKAGLSVGRRGSENVSPRWGADSIWVSLSLAKSSTLKSVATVEATSSVSSSSSLMVGESVVSNSSSWPAGLRRVGVILVENIDGGFVETAESGDSSASETRSGVGVSEGVVLSSKGMEVGELTVVASAALQSGYCDRVSHAAVGEPAVVTLVQTVPPGGVELARGRQHGIPRLTFCTRLLKGHLSGHRSINDVGGMVTLLPLTSRLTVSWVSSMPYMTSHRYVPESLARSLTIVKEASPTSSG</sequence>
<dbReference type="Proteomes" id="UP000314294">
    <property type="component" value="Unassembled WGS sequence"/>
</dbReference>
<dbReference type="EMBL" id="SRLO01000114">
    <property type="protein sequence ID" value="TNN74427.1"/>
    <property type="molecule type" value="Genomic_DNA"/>
</dbReference>
<evidence type="ECO:0000313" key="2">
    <source>
        <dbReference type="EMBL" id="TNN74427.1"/>
    </source>
</evidence>
<feature type="region of interest" description="Disordered" evidence="1">
    <location>
        <begin position="1"/>
        <end position="29"/>
    </location>
</feature>
<keyword evidence="3" id="KW-1185">Reference proteome</keyword>
<organism evidence="2 3">
    <name type="scientific">Liparis tanakae</name>
    <name type="common">Tanaka's snailfish</name>
    <dbReference type="NCBI Taxonomy" id="230148"/>
    <lineage>
        <taxon>Eukaryota</taxon>
        <taxon>Metazoa</taxon>
        <taxon>Chordata</taxon>
        <taxon>Craniata</taxon>
        <taxon>Vertebrata</taxon>
        <taxon>Euteleostomi</taxon>
        <taxon>Actinopterygii</taxon>
        <taxon>Neopterygii</taxon>
        <taxon>Teleostei</taxon>
        <taxon>Neoteleostei</taxon>
        <taxon>Acanthomorphata</taxon>
        <taxon>Eupercaria</taxon>
        <taxon>Perciformes</taxon>
        <taxon>Cottioidei</taxon>
        <taxon>Cottales</taxon>
        <taxon>Liparidae</taxon>
        <taxon>Liparis</taxon>
    </lineage>
</organism>
<accession>A0A4Z2I8W4</accession>
<gene>
    <name evidence="2" type="ORF">EYF80_015386</name>
</gene>
<reference evidence="2 3" key="1">
    <citation type="submission" date="2019-03" db="EMBL/GenBank/DDBJ databases">
        <title>First draft genome of Liparis tanakae, snailfish: a comprehensive survey of snailfish specific genes.</title>
        <authorList>
            <person name="Kim W."/>
            <person name="Song I."/>
            <person name="Jeong J.-H."/>
            <person name="Kim D."/>
            <person name="Kim S."/>
            <person name="Ryu S."/>
            <person name="Song J.Y."/>
            <person name="Lee S.K."/>
        </authorList>
    </citation>
    <scope>NUCLEOTIDE SEQUENCE [LARGE SCALE GENOMIC DNA]</scope>
    <source>
        <tissue evidence="2">Muscle</tissue>
    </source>
</reference>
<dbReference type="AlphaFoldDB" id="A0A4Z2I8W4"/>
<evidence type="ECO:0000256" key="1">
    <source>
        <dbReference type="SAM" id="MobiDB-lite"/>
    </source>
</evidence>
<name>A0A4Z2I8W4_9TELE</name>
<protein>
    <submittedName>
        <fullName evidence="2">Uncharacterized protein</fullName>
    </submittedName>
</protein>
<comment type="caution">
    <text evidence="2">The sequence shown here is derived from an EMBL/GenBank/DDBJ whole genome shotgun (WGS) entry which is preliminary data.</text>
</comment>